<dbReference type="EMBL" id="CP006933">
    <property type="protein sequence ID" value="AIS33183.1"/>
    <property type="molecule type" value="Genomic_DNA"/>
</dbReference>
<evidence type="ECO:0000313" key="5">
    <source>
        <dbReference type="Proteomes" id="UP000029661"/>
    </source>
</evidence>
<dbReference type="PANTHER" id="PTHR22789">
    <property type="entry name" value="FUCULOSE PHOSPHATE ALDOLASE"/>
    <property type="match status" value="1"/>
</dbReference>
<organism evidence="4 5">
    <name type="scientific">Methanobacterium formicicum</name>
    <dbReference type="NCBI Taxonomy" id="2162"/>
    <lineage>
        <taxon>Archaea</taxon>
        <taxon>Methanobacteriati</taxon>
        <taxon>Methanobacteriota</taxon>
        <taxon>Methanomada group</taxon>
        <taxon>Methanobacteria</taxon>
        <taxon>Methanobacteriales</taxon>
        <taxon>Methanobacteriaceae</taxon>
        <taxon>Methanobacterium</taxon>
    </lineage>
</organism>
<proteinExistence type="predicted"/>
<evidence type="ECO:0000256" key="2">
    <source>
        <dbReference type="ARBA" id="ARBA00023239"/>
    </source>
</evidence>
<dbReference type="UniPathway" id="UPA00071"/>
<dbReference type="InterPro" id="IPR001303">
    <property type="entry name" value="Aldolase_II/adducin_N"/>
</dbReference>
<evidence type="ECO:0000256" key="1">
    <source>
        <dbReference type="ARBA" id="ARBA00022723"/>
    </source>
</evidence>
<evidence type="ECO:0000313" key="4">
    <source>
        <dbReference type="EMBL" id="AIS33183.1"/>
    </source>
</evidence>
<dbReference type="InterPro" id="IPR036409">
    <property type="entry name" value="Aldolase_II/adducin_N_sf"/>
</dbReference>
<dbReference type="PANTHER" id="PTHR22789:SF0">
    <property type="entry name" value="3-OXO-TETRONATE 4-PHOSPHATE DECARBOXYLASE-RELATED"/>
    <property type="match status" value="1"/>
</dbReference>
<dbReference type="GO" id="GO:0016832">
    <property type="term" value="F:aldehyde-lyase activity"/>
    <property type="evidence" value="ECO:0007669"/>
    <property type="project" value="TreeGrafter"/>
</dbReference>
<protein>
    <submittedName>
        <fullName evidence="4">Fuculose 1-phosphate aldolase FucA</fullName>
    </submittedName>
</protein>
<keyword evidence="2" id="KW-0456">Lyase</keyword>
<dbReference type="GeneID" id="24793557"/>
<feature type="domain" description="Class II aldolase/adducin N-terminal" evidence="3">
    <location>
        <begin position="8"/>
        <end position="182"/>
    </location>
</feature>
<dbReference type="SMART" id="SM01007">
    <property type="entry name" value="Aldolase_II"/>
    <property type="match status" value="1"/>
</dbReference>
<dbReference type="STRING" id="2162.BRM9_2383"/>
<dbReference type="Pfam" id="PF00596">
    <property type="entry name" value="Aldolase_II"/>
    <property type="match status" value="1"/>
</dbReference>
<dbReference type="Gene3D" id="3.40.225.10">
    <property type="entry name" value="Class II aldolase/adducin N-terminal domain"/>
    <property type="match status" value="1"/>
</dbReference>
<dbReference type="OrthoDB" id="18709at2157"/>
<dbReference type="InterPro" id="IPR050197">
    <property type="entry name" value="Aldolase_class_II_sugar_metab"/>
</dbReference>
<dbReference type="RefSeq" id="WP_048085868.1">
    <property type="nucleotide sequence ID" value="NZ_CP006933.1"/>
</dbReference>
<dbReference type="GO" id="GO:0005829">
    <property type="term" value="C:cytosol"/>
    <property type="evidence" value="ECO:0007669"/>
    <property type="project" value="TreeGrafter"/>
</dbReference>
<dbReference type="GO" id="GO:0019323">
    <property type="term" value="P:pentose catabolic process"/>
    <property type="evidence" value="ECO:0007669"/>
    <property type="project" value="TreeGrafter"/>
</dbReference>
<keyword evidence="1" id="KW-0479">Metal-binding</keyword>
<dbReference type="GO" id="GO:0046872">
    <property type="term" value="F:metal ion binding"/>
    <property type="evidence" value="ECO:0007669"/>
    <property type="project" value="UniProtKB-KW"/>
</dbReference>
<dbReference type="Proteomes" id="UP000029661">
    <property type="component" value="Chromosome"/>
</dbReference>
<name>A0A089ZJ97_METFO</name>
<accession>A0A089ZJ97</accession>
<sequence>MNQHPLTKEICEIAHYLYSKGLAPGKSGNISVRFQDTVAITPSGVSLGLLKENEIVLTDMDGQVVAGGNNPSSELQLHLEVYKNKEETAGIVHTHSSYATGFAMSGEKIERLEGFGERSKPFLKMVDYKPPGTMELAKLVGEGLKYEDVVILENHGVVATGEDLNEAALLAEFVEETAKTQFVARVLSKIEFLG</sequence>
<dbReference type="KEGG" id="mfc:BRM9_2383"/>
<reference evidence="4 5" key="1">
    <citation type="submission" date="2013-12" db="EMBL/GenBank/DDBJ databases">
        <title>The complete genome sequence of Methanobacterium sp. BRM9.</title>
        <authorList>
            <consortium name="Pastoral Greenhouse Gas Research Consortium"/>
            <person name="Kelly W.J."/>
            <person name="Leahy S.C."/>
            <person name="Perry R."/>
            <person name="Li D."/>
            <person name="Altermann E."/>
            <person name="Lambie S.C."/>
            <person name="Attwood G.T."/>
        </authorList>
    </citation>
    <scope>NUCLEOTIDE SEQUENCE [LARGE SCALE GENOMIC DNA]</scope>
    <source>
        <strain evidence="4 5">BRM9</strain>
    </source>
</reference>
<dbReference type="AlphaFoldDB" id="A0A089ZJ97"/>
<evidence type="ECO:0000259" key="3">
    <source>
        <dbReference type="SMART" id="SM01007"/>
    </source>
</evidence>
<dbReference type="SUPFAM" id="SSF53639">
    <property type="entry name" value="AraD/HMP-PK domain-like"/>
    <property type="match status" value="1"/>
</dbReference>
<gene>
    <name evidence="4" type="primary">fucA</name>
    <name evidence="4" type="ORF">BRM9_2383</name>
</gene>